<organism evidence="1 2">
    <name type="scientific">Thiorhodococcus drewsii AZ1</name>
    <dbReference type="NCBI Taxonomy" id="765913"/>
    <lineage>
        <taxon>Bacteria</taxon>
        <taxon>Pseudomonadati</taxon>
        <taxon>Pseudomonadota</taxon>
        <taxon>Gammaproteobacteria</taxon>
        <taxon>Chromatiales</taxon>
        <taxon>Chromatiaceae</taxon>
        <taxon>Thiorhodococcus</taxon>
    </lineage>
</organism>
<dbReference type="STRING" id="765913.ThidrDRAFT_0577"/>
<dbReference type="Proteomes" id="UP000004200">
    <property type="component" value="Unassembled WGS sequence"/>
</dbReference>
<name>G2DX16_9GAMM</name>
<accession>G2DX16</accession>
<dbReference type="PATRIC" id="fig|765913.3.peg.590"/>
<dbReference type="OrthoDB" id="8295691at2"/>
<dbReference type="RefSeq" id="WP_007039293.1">
    <property type="nucleotide sequence ID" value="NZ_AFWT01000003.1"/>
</dbReference>
<proteinExistence type="predicted"/>
<dbReference type="AlphaFoldDB" id="G2DX16"/>
<dbReference type="EMBL" id="AFWT01000003">
    <property type="protein sequence ID" value="EGV33370.1"/>
    <property type="molecule type" value="Genomic_DNA"/>
</dbReference>
<keyword evidence="2" id="KW-1185">Reference proteome</keyword>
<protein>
    <recommendedName>
        <fullName evidence="3">Transcriptional regulator</fullName>
    </recommendedName>
</protein>
<comment type="caution">
    <text evidence="1">The sequence shown here is derived from an EMBL/GenBank/DDBJ whole genome shotgun (WGS) entry which is preliminary data.</text>
</comment>
<evidence type="ECO:0000313" key="1">
    <source>
        <dbReference type="EMBL" id="EGV33370.1"/>
    </source>
</evidence>
<dbReference type="eggNOG" id="COG5340">
    <property type="taxonomic scope" value="Bacteria"/>
</dbReference>
<evidence type="ECO:0000313" key="2">
    <source>
        <dbReference type="Proteomes" id="UP000004200"/>
    </source>
</evidence>
<sequence length="216" mass="24734">METLTESIIAAGWAERILTEGQLARLLDGTAQRRYNLVNRALHRGELVRLRRGRYRLAASVSGKLAHPFVVAQALRSGSYVSFESALSFHGWIPEAVPMTLCVVPGRRREEFEVPQFQTFRFLPLALNPGFFLEAVERVQLDEQVALVARPLRALLDRLCLLKRDWPGLMELAWEMRIDPDLMASLRRDDLEALRPLYRHGRMRAAIEAMERELAS</sequence>
<reference evidence="1 2" key="1">
    <citation type="submission" date="2011-06" db="EMBL/GenBank/DDBJ databases">
        <title>The draft genome of Thiorhodococcus drewsii AZ1.</title>
        <authorList>
            <consortium name="US DOE Joint Genome Institute (JGI-PGF)"/>
            <person name="Lucas S."/>
            <person name="Han J."/>
            <person name="Lapidus A."/>
            <person name="Cheng J.-F."/>
            <person name="Goodwin L."/>
            <person name="Pitluck S."/>
            <person name="Peters L."/>
            <person name="Land M.L."/>
            <person name="Hauser L."/>
            <person name="Vogl K."/>
            <person name="Liu Z."/>
            <person name="Imhoff J."/>
            <person name="Thiel V."/>
            <person name="Frigaard N.-U."/>
            <person name="Bryant D.A."/>
            <person name="Woyke T.J."/>
        </authorList>
    </citation>
    <scope>NUCLEOTIDE SEQUENCE [LARGE SCALE GENOMIC DNA]</scope>
    <source>
        <strain evidence="1 2">AZ1</strain>
    </source>
</reference>
<gene>
    <name evidence="1" type="ORF">ThidrDRAFT_0577</name>
</gene>
<evidence type="ECO:0008006" key="3">
    <source>
        <dbReference type="Google" id="ProtNLM"/>
    </source>
</evidence>